<dbReference type="RefSeq" id="WP_090926433.1">
    <property type="nucleotide sequence ID" value="NZ_FOTY01000007.1"/>
</dbReference>
<dbReference type="InterPro" id="IPR013560">
    <property type="entry name" value="DUF1722"/>
</dbReference>
<dbReference type="AlphaFoldDB" id="A0A1I4L782"/>
<dbReference type="Pfam" id="PF08349">
    <property type="entry name" value="DUF1722"/>
    <property type="match status" value="1"/>
</dbReference>
<dbReference type="OrthoDB" id="9782576at2"/>
<dbReference type="EMBL" id="FOTY01000007">
    <property type="protein sequence ID" value="SFL86864.1"/>
    <property type="molecule type" value="Genomic_DNA"/>
</dbReference>
<feature type="domain" description="DUF1722" evidence="1">
    <location>
        <begin position="22"/>
        <end position="141"/>
    </location>
</feature>
<evidence type="ECO:0000259" key="1">
    <source>
        <dbReference type="Pfam" id="PF08349"/>
    </source>
</evidence>
<gene>
    <name evidence="2" type="ORF">SAMN04488054_1076</name>
</gene>
<protein>
    <recommendedName>
        <fullName evidence="1">DUF1722 domain-containing protein</fullName>
    </recommendedName>
</protein>
<organism evidence="2 3">
    <name type="scientific">Salibacterium qingdaonense</name>
    <dbReference type="NCBI Taxonomy" id="266892"/>
    <lineage>
        <taxon>Bacteria</taxon>
        <taxon>Bacillati</taxon>
        <taxon>Bacillota</taxon>
        <taxon>Bacilli</taxon>
        <taxon>Bacillales</taxon>
        <taxon>Bacillaceae</taxon>
    </lineage>
</organism>
<keyword evidence="3" id="KW-1185">Reference proteome</keyword>
<accession>A0A1I4L782</accession>
<evidence type="ECO:0000313" key="3">
    <source>
        <dbReference type="Proteomes" id="UP000199668"/>
    </source>
</evidence>
<evidence type="ECO:0000313" key="2">
    <source>
        <dbReference type="EMBL" id="SFL86864.1"/>
    </source>
</evidence>
<reference evidence="2 3" key="1">
    <citation type="submission" date="2016-10" db="EMBL/GenBank/DDBJ databases">
        <authorList>
            <person name="de Groot N.N."/>
        </authorList>
    </citation>
    <scope>NUCLEOTIDE SEQUENCE [LARGE SCALE GENOMIC DNA]</scope>
    <source>
        <strain evidence="2 3">CGMCC 1.6134</strain>
    </source>
</reference>
<dbReference type="Proteomes" id="UP000199668">
    <property type="component" value="Unassembled WGS sequence"/>
</dbReference>
<proteinExistence type="predicted"/>
<name>A0A1I4L782_9BACI</name>
<sequence length="166" mass="19618">MELVENVRIARSSAEKIWATAKYDVMGRGYQHYKSLSKQAGNLHDLPAIHHFFQSLRVVSGRPYDRRGCINTLEHMWGYVKKDAGSKEKETFQHDLSEAAELPYDHFYEWCGSMEKTRQLLSHLAWKYQKDYLLRSLILFPDTDYHILQNRKGTFMLSGDRLWKMD</sequence>